<accession>A0AAE9XW43</accession>
<organism evidence="1 2">
    <name type="scientific">Gimibacter soli</name>
    <dbReference type="NCBI Taxonomy" id="3024400"/>
    <lineage>
        <taxon>Bacteria</taxon>
        <taxon>Pseudomonadati</taxon>
        <taxon>Pseudomonadota</taxon>
        <taxon>Alphaproteobacteria</taxon>
        <taxon>Kordiimonadales</taxon>
        <taxon>Temperatibacteraceae</taxon>
        <taxon>Gimibacter</taxon>
    </lineage>
</organism>
<dbReference type="KEGG" id="gso:PH603_00560"/>
<dbReference type="AlphaFoldDB" id="A0AAE9XW43"/>
<gene>
    <name evidence="1" type="ORF">PH603_00560</name>
</gene>
<keyword evidence="2" id="KW-1185">Reference proteome</keyword>
<name>A0AAE9XW43_9PROT</name>
<sequence>MAFVRARLFLDGLPDRAIAHIIYEETAANAPLVRSLKALGHCVTPLPASAMTESIERDPSLKDTLEKTRETQLTMILVQVNSN</sequence>
<dbReference type="RefSeq" id="WP_289503968.1">
    <property type="nucleotide sequence ID" value="NZ_CP116805.1"/>
</dbReference>
<evidence type="ECO:0000313" key="1">
    <source>
        <dbReference type="EMBL" id="WCL54249.1"/>
    </source>
</evidence>
<protein>
    <submittedName>
        <fullName evidence="1">Uncharacterized protein</fullName>
    </submittedName>
</protein>
<reference evidence="1" key="1">
    <citation type="submission" date="2023-01" db="EMBL/GenBank/DDBJ databases">
        <title>The genome sequence of Kordiimonadaceae bacterium 6D33.</title>
        <authorList>
            <person name="Liu Y."/>
        </authorList>
    </citation>
    <scope>NUCLEOTIDE SEQUENCE</scope>
    <source>
        <strain evidence="1">6D33</strain>
    </source>
</reference>
<evidence type="ECO:0000313" key="2">
    <source>
        <dbReference type="Proteomes" id="UP001217500"/>
    </source>
</evidence>
<proteinExistence type="predicted"/>
<dbReference type="Proteomes" id="UP001217500">
    <property type="component" value="Chromosome"/>
</dbReference>
<dbReference type="EMBL" id="CP116805">
    <property type="protein sequence ID" value="WCL54249.1"/>
    <property type="molecule type" value="Genomic_DNA"/>
</dbReference>